<dbReference type="Pfam" id="PF07714">
    <property type="entry name" value="PK_Tyr_Ser-Thr"/>
    <property type="match status" value="1"/>
</dbReference>
<feature type="domain" description="Protein kinase" evidence="1">
    <location>
        <begin position="112"/>
        <end position="393"/>
    </location>
</feature>
<dbReference type="GO" id="GO:0004674">
    <property type="term" value="F:protein serine/threonine kinase activity"/>
    <property type="evidence" value="ECO:0007669"/>
    <property type="project" value="TreeGrafter"/>
</dbReference>
<dbReference type="PANTHER" id="PTHR44329">
    <property type="entry name" value="SERINE/THREONINE-PROTEIN KINASE TNNI3K-RELATED"/>
    <property type="match status" value="1"/>
</dbReference>
<dbReference type="InterPro" id="IPR001245">
    <property type="entry name" value="Ser-Thr/Tyr_kinase_cat_dom"/>
</dbReference>
<dbReference type="InterPro" id="IPR000719">
    <property type="entry name" value="Prot_kinase_dom"/>
</dbReference>
<keyword evidence="4" id="KW-1185">Reference proteome</keyword>
<dbReference type="InterPro" id="IPR011009">
    <property type="entry name" value="Kinase-like_dom_sf"/>
</dbReference>
<gene>
    <name evidence="2" type="ORF">RclHR1_01280001</name>
    <name evidence="3" type="ORF">RclHR1_04680010</name>
</gene>
<dbReference type="EMBL" id="BEXD01000313">
    <property type="protein sequence ID" value="GBB86364.1"/>
    <property type="molecule type" value="Genomic_DNA"/>
</dbReference>
<proteinExistence type="predicted"/>
<dbReference type="AlphaFoldDB" id="A0A2Z6QN51"/>
<protein>
    <recommendedName>
        <fullName evidence="1">Protein kinase domain-containing protein</fullName>
    </recommendedName>
</protein>
<dbReference type="Proteomes" id="UP000247702">
    <property type="component" value="Unassembled WGS sequence"/>
</dbReference>
<dbReference type="Gene3D" id="1.10.510.10">
    <property type="entry name" value="Transferase(Phosphotransferase) domain 1"/>
    <property type="match status" value="1"/>
</dbReference>
<dbReference type="GO" id="GO:0005524">
    <property type="term" value="F:ATP binding"/>
    <property type="evidence" value="ECO:0007669"/>
    <property type="project" value="InterPro"/>
</dbReference>
<evidence type="ECO:0000259" key="1">
    <source>
        <dbReference type="PROSITE" id="PS50011"/>
    </source>
</evidence>
<comment type="caution">
    <text evidence="2">The sequence shown here is derived from an EMBL/GenBank/DDBJ whole genome shotgun (WGS) entry which is preliminary data.</text>
</comment>
<organism evidence="2 4">
    <name type="scientific">Rhizophagus clarus</name>
    <dbReference type="NCBI Taxonomy" id="94130"/>
    <lineage>
        <taxon>Eukaryota</taxon>
        <taxon>Fungi</taxon>
        <taxon>Fungi incertae sedis</taxon>
        <taxon>Mucoromycota</taxon>
        <taxon>Glomeromycotina</taxon>
        <taxon>Glomeromycetes</taxon>
        <taxon>Glomerales</taxon>
        <taxon>Glomeraceae</taxon>
        <taxon>Rhizophagus</taxon>
    </lineage>
</organism>
<dbReference type="PROSITE" id="PS50011">
    <property type="entry name" value="PROTEIN_KINASE_DOM"/>
    <property type="match status" value="1"/>
</dbReference>
<name>A0A2Z6QN51_9GLOM</name>
<dbReference type="SUPFAM" id="SSF56112">
    <property type="entry name" value="Protein kinase-like (PK-like)"/>
    <property type="match status" value="1"/>
</dbReference>
<sequence length="485" mass="56164">MKPDENPKNKWEDVDPDDYQFHVTISKTGEADERVVYMEDLEKRKQVYGICGECNEPGTGSHWCRPCNAKRFKDNFENWTSGNEDIDEFIQHSQLNAVYYTKLLEWIPYKNFEDVTYITRGGYGKIYSARWPEGNIYSWNNESKNWERKRLKKVALKSLDDSLCTSAEFLNEIKTHLQIYLYDVIQCYGITQDPDTKDYMMVLEFCEGGNLRNNYVKKSNNYYSKIHHLFNIASGLLDIHNAGKVHKDFHSGNILFGINGSLIGDLGMCQPSNEKQFKNEGTFGVLPYIAPEVLRGRSYTKASDIYSFGIMMNEYMSEEIPYNDVLHDYTLAIKICNGHRPSIFEYTPKLLTALITKCWDAKAENRPTAKELFLILSKWDVKAKTRLTIEEFFQIFYKLGIEVNKDSEVRSQISDYDDNIRLNRSSEKKSNNNQTHAQAIYTTRHLNFKDLPEPMNSAPISLCLDCQLDKSDLGEVNQSDENNVA</sequence>
<reference evidence="2 4" key="1">
    <citation type="submission" date="2017-11" db="EMBL/GenBank/DDBJ databases">
        <title>The genome of Rhizophagus clarus HR1 reveals common genetic basis of auxotrophy among arbuscular mycorrhizal fungi.</title>
        <authorList>
            <person name="Kobayashi Y."/>
        </authorList>
    </citation>
    <scope>NUCLEOTIDE SEQUENCE [LARGE SCALE GENOMIC DNA]</scope>
    <source>
        <strain evidence="2 4">HR1</strain>
    </source>
</reference>
<dbReference type="EMBL" id="BEXD01003835">
    <property type="protein sequence ID" value="GBC02549.1"/>
    <property type="molecule type" value="Genomic_DNA"/>
</dbReference>
<evidence type="ECO:0000313" key="2">
    <source>
        <dbReference type="EMBL" id="GBB86364.1"/>
    </source>
</evidence>
<evidence type="ECO:0000313" key="3">
    <source>
        <dbReference type="EMBL" id="GBC02549.1"/>
    </source>
</evidence>
<evidence type="ECO:0000313" key="4">
    <source>
        <dbReference type="Proteomes" id="UP000247702"/>
    </source>
</evidence>
<dbReference type="InterPro" id="IPR051681">
    <property type="entry name" value="Ser/Thr_Kinases-Pseudokinases"/>
</dbReference>
<accession>A0A2Z6QN51</accession>